<evidence type="ECO:0000313" key="11">
    <source>
        <dbReference type="EMBL" id="TXS93905.1"/>
    </source>
</evidence>
<evidence type="ECO:0000256" key="4">
    <source>
        <dbReference type="ARBA" id="ARBA00022490"/>
    </source>
</evidence>
<dbReference type="NCBIfam" id="NF001611">
    <property type="entry name" value="PRK00400.1-3"/>
    <property type="match status" value="1"/>
</dbReference>
<dbReference type="RefSeq" id="WP_148068247.1">
    <property type="nucleotide sequence ID" value="NZ_VRZA01000003.1"/>
</dbReference>
<accession>A0A5C8ZZ94</accession>
<evidence type="ECO:0000256" key="10">
    <source>
        <dbReference type="HAMAP-Rule" id="MF_01020"/>
    </source>
</evidence>
<comment type="pathway">
    <text evidence="3 10">Amino-acid biosynthesis; L-histidine biosynthesis; L-histidine from 5-phospho-alpha-D-ribose 1-diphosphate: step 2/9.</text>
</comment>
<dbReference type="SUPFAM" id="SSF101386">
    <property type="entry name" value="all-alpha NTP pyrophosphatases"/>
    <property type="match status" value="1"/>
</dbReference>
<evidence type="ECO:0000256" key="2">
    <source>
        <dbReference type="ARBA" id="ARBA00004496"/>
    </source>
</evidence>
<sequence length="116" mass="12844">MSNSSDLDTLQQLDATLAQRRNADPAESYVASLHHKGLNKILEKIGEEATEVILAAKDAERSRQRDELVGEVADLWFHSLVMLSHLDLSSTEVLACLRQRFGLSGLAEKAARTQQD</sequence>
<dbReference type="Pfam" id="PF01503">
    <property type="entry name" value="PRA-PH"/>
    <property type="match status" value="1"/>
</dbReference>
<dbReference type="GO" id="GO:0004636">
    <property type="term" value="F:phosphoribosyl-ATP diphosphatase activity"/>
    <property type="evidence" value="ECO:0007669"/>
    <property type="project" value="UniProtKB-UniRule"/>
</dbReference>
<evidence type="ECO:0000313" key="12">
    <source>
        <dbReference type="Proteomes" id="UP000321039"/>
    </source>
</evidence>
<comment type="catalytic activity">
    <reaction evidence="1 10">
        <text>1-(5-phospho-beta-D-ribosyl)-ATP + H2O = 1-(5-phospho-beta-D-ribosyl)-5'-AMP + diphosphate + H(+)</text>
        <dbReference type="Rhea" id="RHEA:22828"/>
        <dbReference type="ChEBI" id="CHEBI:15377"/>
        <dbReference type="ChEBI" id="CHEBI:15378"/>
        <dbReference type="ChEBI" id="CHEBI:33019"/>
        <dbReference type="ChEBI" id="CHEBI:59457"/>
        <dbReference type="ChEBI" id="CHEBI:73183"/>
        <dbReference type="EC" id="3.6.1.31"/>
    </reaction>
</comment>
<dbReference type="PANTHER" id="PTHR42945">
    <property type="entry name" value="HISTIDINE BIOSYNTHESIS BIFUNCTIONAL PROTEIN"/>
    <property type="match status" value="1"/>
</dbReference>
<dbReference type="EMBL" id="VRZA01000003">
    <property type="protein sequence ID" value="TXS93905.1"/>
    <property type="molecule type" value="Genomic_DNA"/>
</dbReference>
<evidence type="ECO:0000256" key="8">
    <source>
        <dbReference type="ARBA" id="ARBA00022840"/>
    </source>
</evidence>
<reference evidence="11 12" key="1">
    <citation type="submission" date="2019-08" db="EMBL/GenBank/DDBJ databases">
        <title>Parahaliea maris sp. nov., isolated from the surface seawater.</title>
        <authorList>
            <person name="Liu Y."/>
        </authorList>
    </citation>
    <scope>NUCLEOTIDE SEQUENCE [LARGE SCALE GENOMIC DNA]</scope>
    <source>
        <strain evidence="11 12">HSLHS9</strain>
    </source>
</reference>
<comment type="subcellular location">
    <subcellularLocation>
        <location evidence="2 10">Cytoplasm</location>
    </subcellularLocation>
</comment>
<dbReference type="CDD" id="cd11534">
    <property type="entry name" value="NTP-PPase_HisIE_like"/>
    <property type="match status" value="1"/>
</dbReference>
<organism evidence="11 12">
    <name type="scientific">Parahaliea maris</name>
    <dbReference type="NCBI Taxonomy" id="2716870"/>
    <lineage>
        <taxon>Bacteria</taxon>
        <taxon>Pseudomonadati</taxon>
        <taxon>Pseudomonadota</taxon>
        <taxon>Gammaproteobacteria</taxon>
        <taxon>Cellvibrionales</taxon>
        <taxon>Halieaceae</taxon>
        <taxon>Parahaliea</taxon>
    </lineage>
</organism>
<keyword evidence="4 10" id="KW-0963">Cytoplasm</keyword>
<dbReference type="GO" id="GO:0000105">
    <property type="term" value="P:L-histidine biosynthetic process"/>
    <property type="evidence" value="ECO:0007669"/>
    <property type="project" value="UniProtKB-UniRule"/>
</dbReference>
<dbReference type="NCBIfam" id="TIGR03188">
    <property type="entry name" value="histidine_hisI"/>
    <property type="match status" value="1"/>
</dbReference>
<dbReference type="EC" id="3.6.1.31" evidence="10"/>
<dbReference type="GO" id="GO:0005737">
    <property type="term" value="C:cytoplasm"/>
    <property type="evidence" value="ECO:0007669"/>
    <property type="project" value="UniProtKB-SubCell"/>
</dbReference>
<evidence type="ECO:0000256" key="7">
    <source>
        <dbReference type="ARBA" id="ARBA00022801"/>
    </source>
</evidence>
<dbReference type="UniPathway" id="UPA00031">
    <property type="reaction ID" value="UER00007"/>
</dbReference>
<dbReference type="AlphaFoldDB" id="A0A5C8ZZ94"/>
<evidence type="ECO:0000256" key="6">
    <source>
        <dbReference type="ARBA" id="ARBA00022741"/>
    </source>
</evidence>
<dbReference type="InterPro" id="IPR008179">
    <property type="entry name" value="HisE"/>
</dbReference>
<keyword evidence="7 10" id="KW-0378">Hydrolase</keyword>
<dbReference type="Gene3D" id="1.10.287.1080">
    <property type="entry name" value="MazG-like"/>
    <property type="match status" value="1"/>
</dbReference>
<dbReference type="PANTHER" id="PTHR42945:SF9">
    <property type="entry name" value="HISTIDINE BIOSYNTHESIS BIFUNCTIONAL PROTEIN HISIE"/>
    <property type="match status" value="1"/>
</dbReference>
<name>A0A5C8ZZ94_9GAMM</name>
<keyword evidence="5 10" id="KW-0028">Amino-acid biosynthesis</keyword>
<evidence type="ECO:0000256" key="1">
    <source>
        <dbReference type="ARBA" id="ARBA00001460"/>
    </source>
</evidence>
<dbReference type="HAMAP" id="MF_01020">
    <property type="entry name" value="HisE"/>
    <property type="match status" value="1"/>
</dbReference>
<dbReference type="InterPro" id="IPR021130">
    <property type="entry name" value="PRib-ATP_PPHydrolase-like"/>
</dbReference>
<evidence type="ECO:0000256" key="9">
    <source>
        <dbReference type="ARBA" id="ARBA00023102"/>
    </source>
</evidence>
<protein>
    <recommendedName>
        <fullName evidence="10">Phosphoribosyl-ATP pyrophosphatase</fullName>
        <shortName evidence="10">PRA-PH</shortName>
        <ecNumber evidence="10">3.6.1.31</ecNumber>
    </recommendedName>
</protein>
<evidence type="ECO:0000256" key="3">
    <source>
        <dbReference type="ARBA" id="ARBA00005204"/>
    </source>
</evidence>
<evidence type="ECO:0000256" key="5">
    <source>
        <dbReference type="ARBA" id="ARBA00022605"/>
    </source>
</evidence>
<keyword evidence="8 10" id="KW-0067">ATP-binding</keyword>
<keyword evidence="6 10" id="KW-0547">Nucleotide-binding</keyword>
<keyword evidence="9 10" id="KW-0368">Histidine biosynthesis</keyword>
<proteinExistence type="inferred from homology"/>
<gene>
    <name evidence="10" type="primary">hisE</name>
    <name evidence="11" type="ORF">FV139_09770</name>
</gene>
<dbReference type="GO" id="GO:0005524">
    <property type="term" value="F:ATP binding"/>
    <property type="evidence" value="ECO:0007669"/>
    <property type="project" value="UniProtKB-KW"/>
</dbReference>
<comment type="similarity">
    <text evidence="10">Belongs to the PRA-PH family.</text>
</comment>
<keyword evidence="12" id="KW-1185">Reference proteome</keyword>
<dbReference type="Proteomes" id="UP000321039">
    <property type="component" value="Unassembled WGS sequence"/>
</dbReference>
<comment type="caution">
    <text evidence="11">The sequence shown here is derived from an EMBL/GenBank/DDBJ whole genome shotgun (WGS) entry which is preliminary data.</text>
</comment>